<dbReference type="CDD" id="cd04301">
    <property type="entry name" value="NAT_SF"/>
    <property type="match status" value="1"/>
</dbReference>
<comment type="catalytic activity">
    <reaction evidence="9">
        <text>N-terminal L-methionyl-L-lysyl-[protein] + acetyl-CoA = N-terminal N(alpha)-acetyl-L-methionyl-L-lysyl-[protein] + CoA + H(+)</text>
        <dbReference type="Rhea" id="RHEA:50580"/>
        <dbReference type="Rhea" id="RHEA-COMP:12734"/>
        <dbReference type="Rhea" id="RHEA-COMP:12735"/>
        <dbReference type="ChEBI" id="CHEBI:15378"/>
        <dbReference type="ChEBI" id="CHEBI:57287"/>
        <dbReference type="ChEBI" id="CHEBI:57288"/>
        <dbReference type="ChEBI" id="CHEBI:133406"/>
        <dbReference type="ChEBI" id="CHEBI:133407"/>
        <dbReference type="EC" id="2.3.1.258"/>
    </reaction>
</comment>
<dbReference type="PANTHER" id="PTHR42919">
    <property type="entry name" value="N-ALPHA-ACETYLTRANSFERASE"/>
    <property type="match status" value="1"/>
</dbReference>
<feature type="domain" description="N-acetyltransferase" evidence="14">
    <location>
        <begin position="4"/>
        <end position="152"/>
    </location>
</feature>
<organism evidence="15">
    <name type="scientific">Aceria tosichella</name>
    <name type="common">wheat curl mite</name>
    <dbReference type="NCBI Taxonomy" id="561515"/>
    <lineage>
        <taxon>Eukaryota</taxon>
        <taxon>Metazoa</taxon>
        <taxon>Ecdysozoa</taxon>
        <taxon>Arthropoda</taxon>
        <taxon>Chelicerata</taxon>
        <taxon>Arachnida</taxon>
        <taxon>Acari</taxon>
        <taxon>Acariformes</taxon>
        <taxon>Trombidiformes</taxon>
        <taxon>Prostigmata</taxon>
        <taxon>Eupodina</taxon>
        <taxon>Eriophyoidea</taxon>
        <taxon>Eriophyidae</taxon>
        <taxon>Eriophyinae</taxon>
        <taxon>Aceriini</taxon>
        <taxon>Aceria</taxon>
    </lineage>
</organism>
<evidence type="ECO:0000256" key="10">
    <source>
        <dbReference type="ARBA" id="ARBA00048799"/>
    </source>
</evidence>
<comment type="catalytic activity">
    <reaction evidence="6">
        <text>N-terminal L-methionyl-L-seryl-[protein] + acetyl-CoA = N-terminal N(alpha)-acetyl-L-methionyl-L-seryl-[protein] + CoA + H(+)</text>
        <dbReference type="Rhea" id="RHEA:50568"/>
        <dbReference type="Rhea" id="RHEA-COMP:12728"/>
        <dbReference type="Rhea" id="RHEA-COMP:12729"/>
        <dbReference type="ChEBI" id="CHEBI:15378"/>
        <dbReference type="ChEBI" id="CHEBI:57287"/>
        <dbReference type="ChEBI" id="CHEBI:57288"/>
        <dbReference type="ChEBI" id="CHEBI:133400"/>
        <dbReference type="ChEBI" id="CHEBI:133401"/>
        <dbReference type="EC" id="2.3.1.258"/>
    </reaction>
</comment>
<name>A0A6G1SQA7_9ACAR</name>
<evidence type="ECO:0000256" key="9">
    <source>
        <dbReference type="ARBA" id="ARBA00048618"/>
    </source>
</evidence>
<keyword evidence="3 15" id="KW-0808">Transferase</keyword>
<dbReference type="Gene3D" id="3.40.630.30">
    <property type="match status" value="1"/>
</dbReference>
<dbReference type="AlphaFoldDB" id="A0A6G1SQA7"/>
<comment type="catalytic activity">
    <reaction evidence="10">
        <text>N-terminal L-methionyl-L-valyl-[protein] + acetyl-CoA = N-terminal N(alpha)-acetyl-L-methionyl-L-valyl-[protein] + CoA + H(+)</text>
        <dbReference type="Rhea" id="RHEA:50572"/>
        <dbReference type="Rhea" id="RHEA-COMP:12730"/>
        <dbReference type="Rhea" id="RHEA-COMP:12731"/>
        <dbReference type="ChEBI" id="CHEBI:15378"/>
        <dbReference type="ChEBI" id="CHEBI:57287"/>
        <dbReference type="ChEBI" id="CHEBI:57288"/>
        <dbReference type="ChEBI" id="CHEBI:133402"/>
        <dbReference type="ChEBI" id="CHEBI:133403"/>
        <dbReference type="EC" id="2.3.1.258"/>
    </reaction>
</comment>
<comment type="catalytic activity">
    <reaction evidence="13">
        <text>N-terminal L-methionyl-L-threonyl-[protein] + acetyl-CoA = N-terminal N(alpha)-acetyl-L-methionyl-L-threonyl-[protein] + CoA + H(+)</text>
        <dbReference type="Rhea" id="RHEA:50576"/>
        <dbReference type="Rhea" id="RHEA-COMP:12732"/>
        <dbReference type="Rhea" id="RHEA-COMP:12733"/>
        <dbReference type="ChEBI" id="CHEBI:15378"/>
        <dbReference type="ChEBI" id="CHEBI:57287"/>
        <dbReference type="ChEBI" id="CHEBI:57288"/>
        <dbReference type="ChEBI" id="CHEBI:133404"/>
        <dbReference type="ChEBI" id="CHEBI:133405"/>
        <dbReference type="EC" id="2.3.1.258"/>
    </reaction>
</comment>
<dbReference type="InterPro" id="IPR000182">
    <property type="entry name" value="GNAT_dom"/>
</dbReference>
<comment type="catalytic activity">
    <reaction evidence="8">
        <text>N-terminal L-methionyl-L-phenylalanyl-[protein] + acetyl-CoA = N-terminal N(alpha)-acetyl-L-methionyl-L-phenylalanyl-[protein] + CoA + H(+)</text>
        <dbReference type="Rhea" id="RHEA:50528"/>
        <dbReference type="Rhea" id="RHEA-COMP:12715"/>
        <dbReference type="Rhea" id="RHEA-COMP:12716"/>
        <dbReference type="ChEBI" id="CHEBI:15378"/>
        <dbReference type="ChEBI" id="CHEBI:57287"/>
        <dbReference type="ChEBI" id="CHEBI:57288"/>
        <dbReference type="ChEBI" id="CHEBI:133382"/>
        <dbReference type="ChEBI" id="CHEBI:133383"/>
        <dbReference type="EC" id="2.3.1.258"/>
    </reaction>
</comment>
<sequence length="154" mass="17548">MGRIELGDITKHNVQLLRRLNQTIFPVSYNDKFYREVLGSGQLAKLAFFNDVVVGVVCCRLDMVDGGKHLYIMTLGCLYTYRRLGIGTTMLKHVIDFASKKSVDYIYLHVQSSNTGAIEFYSKFGFEIVGVKEDYYKKIEPSSALVLKKVMQKT</sequence>
<evidence type="ECO:0000256" key="6">
    <source>
        <dbReference type="ARBA" id="ARBA00048251"/>
    </source>
</evidence>
<dbReference type="InterPro" id="IPR051556">
    <property type="entry name" value="N-term/lysine_N-AcTrnsfr"/>
</dbReference>
<dbReference type="SUPFAM" id="SSF55729">
    <property type="entry name" value="Acyl-CoA N-acyltransferases (Nat)"/>
    <property type="match status" value="1"/>
</dbReference>
<evidence type="ECO:0000256" key="11">
    <source>
        <dbReference type="ARBA" id="ARBA00049002"/>
    </source>
</evidence>
<evidence type="ECO:0000256" key="12">
    <source>
        <dbReference type="ARBA" id="ARBA00049103"/>
    </source>
</evidence>
<evidence type="ECO:0000313" key="15">
    <source>
        <dbReference type="EMBL" id="MDE52070.1"/>
    </source>
</evidence>
<comment type="catalytic activity">
    <reaction evidence="11">
        <text>N-terminal L-methionyl-L-alanyl-[protein] + acetyl-CoA = N-terminal N(alpha)-acetyl-L-methionyl-L-alanyl-[protein] + CoA + H(+)</text>
        <dbReference type="Rhea" id="RHEA:50564"/>
        <dbReference type="Rhea" id="RHEA-COMP:12726"/>
        <dbReference type="Rhea" id="RHEA-COMP:12727"/>
        <dbReference type="ChEBI" id="CHEBI:15378"/>
        <dbReference type="ChEBI" id="CHEBI:57287"/>
        <dbReference type="ChEBI" id="CHEBI:57288"/>
        <dbReference type="ChEBI" id="CHEBI:133398"/>
        <dbReference type="ChEBI" id="CHEBI:133399"/>
        <dbReference type="EC" id="2.3.1.258"/>
    </reaction>
</comment>
<keyword evidence="4" id="KW-0012">Acyltransferase</keyword>
<evidence type="ECO:0000256" key="2">
    <source>
        <dbReference type="ARBA" id="ARBA00022490"/>
    </source>
</evidence>
<proteinExistence type="predicted"/>
<comment type="catalytic activity">
    <reaction evidence="12">
        <text>N-terminal L-methionyl-L-leucyl-[protein] + acetyl-CoA = N-terminal N(alpha)-acetyl-L-methionyl-L-leucyl-[protein] + CoA + H(+)</text>
        <dbReference type="Rhea" id="RHEA:50520"/>
        <dbReference type="Rhea" id="RHEA-COMP:12711"/>
        <dbReference type="Rhea" id="RHEA-COMP:12712"/>
        <dbReference type="ChEBI" id="CHEBI:15378"/>
        <dbReference type="ChEBI" id="CHEBI:57287"/>
        <dbReference type="ChEBI" id="CHEBI:57288"/>
        <dbReference type="ChEBI" id="CHEBI:133377"/>
        <dbReference type="ChEBI" id="CHEBI:133378"/>
        <dbReference type="EC" id="2.3.1.258"/>
    </reaction>
</comment>
<dbReference type="InterPro" id="IPR016181">
    <property type="entry name" value="Acyl_CoA_acyltransferase"/>
</dbReference>
<evidence type="ECO:0000259" key="14">
    <source>
        <dbReference type="PROSITE" id="PS51186"/>
    </source>
</evidence>
<accession>A0A6G1SQA7</accession>
<keyword evidence="2" id="KW-0963">Cytoplasm</keyword>
<evidence type="ECO:0000256" key="1">
    <source>
        <dbReference type="ARBA" id="ARBA00004496"/>
    </source>
</evidence>
<dbReference type="FunFam" id="3.40.630.30:FF:000078">
    <property type="entry name" value="N-alpha-acetyltransferase 50"/>
    <property type="match status" value="1"/>
</dbReference>
<comment type="catalytic activity">
    <reaction evidence="7">
        <text>N-terminal L-methionyl-L-tyrosyl-[protein] + acetyl-CoA = N-terminal N(alpha)-acetyl-L-methionyl-L-tyrosyl-[protein] + CoA + H(+)</text>
        <dbReference type="Rhea" id="RHEA:50532"/>
        <dbReference type="Rhea" id="RHEA-COMP:12717"/>
        <dbReference type="Rhea" id="RHEA-COMP:12718"/>
        <dbReference type="ChEBI" id="CHEBI:15378"/>
        <dbReference type="ChEBI" id="CHEBI:57287"/>
        <dbReference type="ChEBI" id="CHEBI:57288"/>
        <dbReference type="ChEBI" id="CHEBI:133384"/>
        <dbReference type="ChEBI" id="CHEBI:133385"/>
        <dbReference type="EC" id="2.3.1.258"/>
    </reaction>
</comment>
<dbReference type="GO" id="GO:0007064">
    <property type="term" value="P:mitotic sister chromatid cohesion"/>
    <property type="evidence" value="ECO:0007669"/>
    <property type="project" value="TreeGrafter"/>
</dbReference>
<reference evidence="15" key="1">
    <citation type="submission" date="2018-10" db="EMBL/GenBank/DDBJ databases">
        <title>Transcriptome assembly of Aceria tosichella (Wheat curl mite) Type 2.</title>
        <authorList>
            <person name="Scully E.D."/>
            <person name="Geib S.M."/>
            <person name="Palmer N.A."/>
            <person name="Gupta A.K."/>
            <person name="Sarath G."/>
            <person name="Tatineni S."/>
        </authorList>
    </citation>
    <scope>NUCLEOTIDE SEQUENCE</scope>
    <source>
        <strain evidence="15">LincolnNE</strain>
    </source>
</reference>
<evidence type="ECO:0000256" key="13">
    <source>
        <dbReference type="ARBA" id="ARBA00049454"/>
    </source>
</evidence>
<comment type="subcellular location">
    <subcellularLocation>
        <location evidence="1">Cytoplasm</location>
    </subcellularLocation>
</comment>
<dbReference type="PROSITE" id="PS51186">
    <property type="entry name" value="GNAT"/>
    <property type="match status" value="1"/>
</dbReference>
<dbReference type="GO" id="GO:0120518">
    <property type="term" value="F:protein N-terminal-methionine acetyltransferase activity"/>
    <property type="evidence" value="ECO:0007669"/>
    <property type="project" value="UniProtKB-EC"/>
</dbReference>
<dbReference type="PANTHER" id="PTHR42919:SF8">
    <property type="entry name" value="N-ALPHA-ACETYLTRANSFERASE 50"/>
    <property type="match status" value="1"/>
</dbReference>
<evidence type="ECO:0000256" key="4">
    <source>
        <dbReference type="ARBA" id="ARBA00023315"/>
    </source>
</evidence>
<dbReference type="Pfam" id="PF00583">
    <property type="entry name" value="Acetyltransf_1"/>
    <property type="match status" value="1"/>
</dbReference>
<evidence type="ECO:0000256" key="3">
    <source>
        <dbReference type="ARBA" id="ARBA00022679"/>
    </source>
</evidence>
<protein>
    <recommendedName>
        <fullName evidence="5">N-terminal methionine N(alpha)-acetyltransferase NatE</fullName>
        <ecNumber evidence="5">2.3.1.258</ecNumber>
    </recommendedName>
</protein>
<evidence type="ECO:0000256" key="5">
    <source>
        <dbReference type="ARBA" id="ARBA00039121"/>
    </source>
</evidence>
<dbReference type="EC" id="2.3.1.258" evidence="5"/>
<evidence type="ECO:0000256" key="7">
    <source>
        <dbReference type="ARBA" id="ARBA00048335"/>
    </source>
</evidence>
<evidence type="ECO:0000256" key="8">
    <source>
        <dbReference type="ARBA" id="ARBA00048490"/>
    </source>
</evidence>
<dbReference type="GO" id="GO:0031415">
    <property type="term" value="C:NatA complex"/>
    <property type="evidence" value="ECO:0007669"/>
    <property type="project" value="TreeGrafter"/>
</dbReference>
<dbReference type="EMBL" id="GGYP01007299">
    <property type="protein sequence ID" value="MDE52070.1"/>
    <property type="molecule type" value="Transcribed_RNA"/>
</dbReference>
<gene>
    <name evidence="15" type="primary">san</name>
    <name evidence="15" type="ORF">g.19957</name>
</gene>